<protein>
    <recommendedName>
        <fullName evidence="4">Transporter</fullName>
    </recommendedName>
</protein>
<evidence type="ECO:0000256" key="1">
    <source>
        <dbReference type="SAM" id="MobiDB-lite"/>
    </source>
</evidence>
<keyword evidence="3" id="KW-1185">Reference proteome</keyword>
<accession>A0ABW3LIL8</accession>
<dbReference type="RefSeq" id="WP_390360204.1">
    <property type="nucleotide sequence ID" value="NZ_JBHTKJ010000011.1"/>
</dbReference>
<feature type="compositionally biased region" description="Gly residues" evidence="1">
    <location>
        <begin position="39"/>
        <end position="62"/>
    </location>
</feature>
<dbReference type="EMBL" id="JBHTKJ010000011">
    <property type="protein sequence ID" value="MFD1037805.1"/>
    <property type="molecule type" value="Genomic_DNA"/>
</dbReference>
<feature type="compositionally biased region" description="Gly residues" evidence="1">
    <location>
        <begin position="69"/>
        <end position="134"/>
    </location>
</feature>
<sequence>MNQSSFDNRQQFPGFPGGQFTESPDASPDGQFPGQDGQFFGGPGGQFPGQGGQFPGGPGGQFPGQSGQFPGGPGGPFPGQGGQFPGGPGGPFPGQGGQFPGGPGGPFPGQGGQFPGGPGGPFPGQGGQFPGGGPSAVAPTSPPPDFEPTQSQFQTFAVDPGAIRGCLYRFTYIWLRRDSFWFFPVFVGRRSISGFRWYRNRWVYYGVDLDRVQSFQCF</sequence>
<feature type="region of interest" description="Disordered" evidence="1">
    <location>
        <begin position="1"/>
        <end position="150"/>
    </location>
</feature>
<reference evidence="3" key="1">
    <citation type="journal article" date="2019" name="Int. J. Syst. Evol. Microbiol.">
        <title>The Global Catalogue of Microorganisms (GCM) 10K type strain sequencing project: providing services to taxonomists for standard genome sequencing and annotation.</title>
        <authorList>
            <consortium name="The Broad Institute Genomics Platform"/>
            <consortium name="The Broad Institute Genome Sequencing Center for Infectious Disease"/>
            <person name="Wu L."/>
            <person name="Ma J."/>
        </authorList>
    </citation>
    <scope>NUCLEOTIDE SEQUENCE [LARGE SCALE GENOMIC DNA]</scope>
    <source>
        <strain evidence="3">CCUG 56754</strain>
    </source>
</reference>
<proteinExistence type="predicted"/>
<evidence type="ECO:0008006" key="4">
    <source>
        <dbReference type="Google" id="ProtNLM"/>
    </source>
</evidence>
<organism evidence="2 3">
    <name type="scientific">Virgibacillus byunsanensis</name>
    <dbReference type="NCBI Taxonomy" id="570945"/>
    <lineage>
        <taxon>Bacteria</taxon>
        <taxon>Bacillati</taxon>
        <taxon>Bacillota</taxon>
        <taxon>Bacilli</taxon>
        <taxon>Bacillales</taxon>
        <taxon>Bacillaceae</taxon>
        <taxon>Virgibacillus</taxon>
    </lineage>
</organism>
<comment type="caution">
    <text evidence="2">The sequence shown here is derived from an EMBL/GenBank/DDBJ whole genome shotgun (WGS) entry which is preliminary data.</text>
</comment>
<gene>
    <name evidence="2" type="ORF">ACFQ3N_05200</name>
</gene>
<name>A0ABW3LIL8_9BACI</name>
<evidence type="ECO:0000313" key="2">
    <source>
        <dbReference type="EMBL" id="MFD1037805.1"/>
    </source>
</evidence>
<feature type="compositionally biased region" description="Polar residues" evidence="1">
    <location>
        <begin position="1"/>
        <end position="11"/>
    </location>
</feature>
<dbReference type="Proteomes" id="UP001597040">
    <property type="component" value="Unassembled WGS sequence"/>
</dbReference>
<evidence type="ECO:0000313" key="3">
    <source>
        <dbReference type="Proteomes" id="UP001597040"/>
    </source>
</evidence>